<evidence type="ECO:0000256" key="3">
    <source>
        <dbReference type="SAM" id="MobiDB-lite"/>
    </source>
</evidence>
<dbReference type="Proteomes" id="UP000061432">
    <property type="component" value="Chromosome"/>
</dbReference>
<accession>A0A0C6FCA2</accession>
<sequence length="303" mass="34242">MTEPLRKILNRAQRVWKEPIADISWRDHMLRELKERVREMNVEEEARLFEALRPDYHPIIRFAILTGVRIGEIVRLRWQDVDWGSRQITTHGKGGKIATIPMAPDVHELLWSLRGGHPEAMFTYVVARNRVVARGEERVTLTKGERRPITREGLKTAFRRILPTAQIENFRFHDTRHTAATRVLRAGGNLKTVQKLLRHENIATTTKYAHVSDEDVMAAMQAAAERAEAAKAQVPAPAPDPQDVARRTGGRGDHRRGPQAGTRSRKPVTSARRPSSRMAKSVPSTTPSPPSGASAQEKRRRSP</sequence>
<dbReference type="InterPro" id="IPR013762">
    <property type="entry name" value="Integrase-like_cat_sf"/>
</dbReference>
<dbReference type="STRING" id="270351.Maq22A_c05705"/>
<dbReference type="EMBL" id="AP014704">
    <property type="protein sequence ID" value="BAQ44512.1"/>
    <property type="molecule type" value="Genomic_DNA"/>
</dbReference>
<dbReference type="Gene3D" id="1.10.443.10">
    <property type="entry name" value="Intergrase catalytic core"/>
    <property type="match status" value="1"/>
</dbReference>
<dbReference type="GO" id="GO:0015074">
    <property type="term" value="P:DNA integration"/>
    <property type="evidence" value="ECO:0007669"/>
    <property type="project" value="UniProtKB-KW"/>
</dbReference>
<dbReference type="OrthoDB" id="7615137at2"/>
<evidence type="ECO:0000313" key="5">
    <source>
        <dbReference type="EMBL" id="BAQ44512.1"/>
    </source>
</evidence>
<dbReference type="KEGG" id="maqu:Maq22A_c05705"/>
<protein>
    <submittedName>
        <fullName evidence="5">Integrase family protein</fullName>
    </submittedName>
</protein>
<keyword evidence="2" id="KW-0233">DNA recombination</keyword>
<dbReference type="InterPro" id="IPR011010">
    <property type="entry name" value="DNA_brk_join_enz"/>
</dbReference>
<feature type="compositionally biased region" description="Basic and acidic residues" evidence="3">
    <location>
        <begin position="243"/>
        <end position="256"/>
    </location>
</feature>
<dbReference type="CDD" id="cd00796">
    <property type="entry name" value="INT_Rci_Hp1_C"/>
    <property type="match status" value="1"/>
</dbReference>
<dbReference type="GO" id="GO:0003677">
    <property type="term" value="F:DNA binding"/>
    <property type="evidence" value="ECO:0007669"/>
    <property type="project" value="InterPro"/>
</dbReference>
<dbReference type="InterPro" id="IPR002104">
    <property type="entry name" value="Integrase_catalytic"/>
</dbReference>
<gene>
    <name evidence="5" type="primary">xerC</name>
    <name evidence="5" type="ORF">Maq22A_c05705</name>
</gene>
<dbReference type="SUPFAM" id="SSF56349">
    <property type="entry name" value="DNA breaking-rejoining enzymes"/>
    <property type="match status" value="1"/>
</dbReference>
<dbReference type="GO" id="GO:0006310">
    <property type="term" value="P:DNA recombination"/>
    <property type="evidence" value="ECO:0007669"/>
    <property type="project" value="UniProtKB-KW"/>
</dbReference>
<dbReference type="InterPro" id="IPR050090">
    <property type="entry name" value="Tyrosine_recombinase_XerCD"/>
</dbReference>
<evidence type="ECO:0000256" key="1">
    <source>
        <dbReference type="ARBA" id="ARBA00022908"/>
    </source>
</evidence>
<reference evidence="6" key="2">
    <citation type="submission" date="2015-01" db="EMBL/GenBank/DDBJ databases">
        <title>Complete genome sequence of Methylobacterium aquaticum strain 22A.</title>
        <authorList>
            <person name="Tani A."/>
            <person name="Ogura Y."/>
            <person name="Hayashi T."/>
        </authorList>
    </citation>
    <scope>NUCLEOTIDE SEQUENCE [LARGE SCALE GENOMIC DNA]</scope>
    <source>
        <strain evidence="6">MA-22A</strain>
    </source>
</reference>
<dbReference type="Pfam" id="PF00589">
    <property type="entry name" value="Phage_integrase"/>
    <property type="match status" value="1"/>
</dbReference>
<evidence type="ECO:0000256" key="2">
    <source>
        <dbReference type="ARBA" id="ARBA00023172"/>
    </source>
</evidence>
<dbReference type="PATRIC" id="fig|270351.10.peg.1087"/>
<dbReference type="AlphaFoldDB" id="A0A0C6FCA2"/>
<proteinExistence type="predicted"/>
<organism evidence="5 6">
    <name type="scientific">Methylobacterium aquaticum</name>
    <dbReference type="NCBI Taxonomy" id="270351"/>
    <lineage>
        <taxon>Bacteria</taxon>
        <taxon>Pseudomonadati</taxon>
        <taxon>Pseudomonadota</taxon>
        <taxon>Alphaproteobacteria</taxon>
        <taxon>Hyphomicrobiales</taxon>
        <taxon>Methylobacteriaceae</taxon>
        <taxon>Methylobacterium</taxon>
    </lineage>
</organism>
<feature type="compositionally biased region" description="Low complexity" evidence="3">
    <location>
        <begin position="222"/>
        <end position="235"/>
    </location>
</feature>
<dbReference type="PROSITE" id="PS51898">
    <property type="entry name" value="TYR_RECOMBINASE"/>
    <property type="match status" value="1"/>
</dbReference>
<evidence type="ECO:0000259" key="4">
    <source>
        <dbReference type="PROSITE" id="PS51898"/>
    </source>
</evidence>
<name>A0A0C6FCA2_9HYPH</name>
<feature type="domain" description="Tyr recombinase" evidence="4">
    <location>
        <begin position="35"/>
        <end position="221"/>
    </location>
</feature>
<dbReference type="PANTHER" id="PTHR30349:SF64">
    <property type="entry name" value="PROPHAGE INTEGRASE INTD-RELATED"/>
    <property type="match status" value="1"/>
</dbReference>
<feature type="region of interest" description="Disordered" evidence="3">
    <location>
        <begin position="222"/>
        <end position="303"/>
    </location>
</feature>
<dbReference type="PANTHER" id="PTHR30349">
    <property type="entry name" value="PHAGE INTEGRASE-RELATED"/>
    <property type="match status" value="1"/>
</dbReference>
<evidence type="ECO:0000313" key="6">
    <source>
        <dbReference type="Proteomes" id="UP000061432"/>
    </source>
</evidence>
<reference evidence="5 6" key="1">
    <citation type="journal article" date="2015" name="Genome Announc.">
        <title>Complete Genome Sequence of Methylobacterium aquaticum Strain 22A, Isolated from Racomitrium japonicum Moss.</title>
        <authorList>
            <person name="Tani A."/>
            <person name="Ogura Y."/>
            <person name="Hayashi T."/>
            <person name="Kimbara K."/>
        </authorList>
    </citation>
    <scope>NUCLEOTIDE SEQUENCE [LARGE SCALE GENOMIC DNA]</scope>
    <source>
        <strain evidence="5 6">MA-22A</strain>
    </source>
</reference>
<keyword evidence="1" id="KW-0229">DNA integration</keyword>